<dbReference type="InterPro" id="IPR011206">
    <property type="entry name" value="Citrate_lyase_beta/mcl1/mcl2"/>
</dbReference>
<evidence type="ECO:0000313" key="8">
    <source>
        <dbReference type="Proteomes" id="UP000196082"/>
    </source>
</evidence>
<dbReference type="SUPFAM" id="SSF51621">
    <property type="entry name" value="Phosphoenolpyruvate/pyruvate domain"/>
    <property type="match status" value="1"/>
</dbReference>
<reference evidence="7 8" key="1">
    <citation type="submission" date="2017-05" db="EMBL/GenBank/DDBJ databases">
        <title>Whole genome sequence of Pseudomonas putida isolate 1312 commercialized as a biostimulant.</title>
        <authorList>
            <person name="Crovadore J."/>
            <person name="Blanc P."/>
            <person name="Chablais R."/>
            <person name="Cochard B."/>
            <person name="Grizard D."/>
            <person name="Lefort F."/>
        </authorList>
    </citation>
    <scope>NUCLEOTIDE SEQUENCE [LARGE SCALE GENOMIC DNA]</scope>
    <source>
        <strain evidence="7 8">1312</strain>
    </source>
</reference>
<evidence type="ECO:0000256" key="4">
    <source>
        <dbReference type="PIRSR" id="PIRSR015582-1"/>
    </source>
</evidence>
<feature type="domain" description="HpcH/HpaI aldolase/citrate lyase" evidence="6">
    <location>
        <begin position="7"/>
        <end position="214"/>
    </location>
</feature>
<dbReference type="Gene3D" id="3.20.20.60">
    <property type="entry name" value="Phosphoenolpyruvate-binding domains"/>
    <property type="match status" value="1"/>
</dbReference>
<dbReference type="EMBL" id="NFSB01000072">
    <property type="protein sequence ID" value="OUM33702.1"/>
    <property type="molecule type" value="Genomic_DNA"/>
</dbReference>
<keyword evidence="7" id="KW-0456">Lyase</keyword>
<feature type="binding site" evidence="5">
    <location>
        <position position="117"/>
    </location>
    <ligand>
        <name>Mg(2+)</name>
        <dbReference type="ChEBI" id="CHEBI:18420"/>
    </ligand>
</feature>
<gene>
    <name evidence="7" type="ORF">B8W72_11570</name>
</gene>
<feature type="binding site" evidence="5">
    <location>
        <position position="143"/>
    </location>
    <ligand>
        <name>Mg(2+)</name>
        <dbReference type="ChEBI" id="CHEBI:18420"/>
    </ligand>
</feature>
<keyword evidence="2 5" id="KW-0479">Metal-binding</keyword>
<dbReference type="Pfam" id="PF03328">
    <property type="entry name" value="HpcH_HpaI"/>
    <property type="match status" value="1"/>
</dbReference>
<dbReference type="PIRSF" id="PIRSF015582">
    <property type="entry name" value="Cit_lyase_B"/>
    <property type="match status" value="1"/>
</dbReference>
<name>A0A1Y3LE99_PSEPU</name>
<feature type="binding site" evidence="4">
    <location>
        <position position="66"/>
    </location>
    <ligand>
        <name>substrate</name>
    </ligand>
</feature>
<comment type="cofactor">
    <cofactor evidence="1">
        <name>Mg(2+)</name>
        <dbReference type="ChEBI" id="CHEBI:18420"/>
    </cofactor>
</comment>
<organism evidence="7 8">
    <name type="scientific">Pseudomonas putida</name>
    <name type="common">Arthrobacter siderocapsulatus</name>
    <dbReference type="NCBI Taxonomy" id="303"/>
    <lineage>
        <taxon>Bacteria</taxon>
        <taxon>Pseudomonadati</taxon>
        <taxon>Pseudomonadota</taxon>
        <taxon>Gammaproteobacteria</taxon>
        <taxon>Pseudomonadales</taxon>
        <taxon>Pseudomonadaceae</taxon>
        <taxon>Pseudomonas</taxon>
    </lineage>
</organism>
<dbReference type="PANTHER" id="PTHR32308">
    <property type="entry name" value="LYASE BETA SUBUNIT, PUTATIVE (AFU_ORTHOLOGUE AFUA_4G13030)-RELATED"/>
    <property type="match status" value="1"/>
</dbReference>
<dbReference type="InterPro" id="IPR005000">
    <property type="entry name" value="Aldolase/citrate-lyase_domain"/>
</dbReference>
<dbReference type="PANTHER" id="PTHR32308:SF10">
    <property type="entry name" value="CITRATE LYASE SUBUNIT BETA"/>
    <property type="match status" value="1"/>
</dbReference>
<dbReference type="GO" id="GO:0016829">
    <property type="term" value="F:lyase activity"/>
    <property type="evidence" value="ECO:0007669"/>
    <property type="project" value="UniProtKB-KW"/>
</dbReference>
<feature type="binding site" evidence="4">
    <location>
        <position position="117"/>
    </location>
    <ligand>
        <name>substrate</name>
    </ligand>
</feature>
<dbReference type="AlphaFoldDB" id="A0A1Y3LE99"/>
<evidence type="ECO:0000259" key="6">
    <source>
        <dbReference type="Pfam" id="PF03328"/>
    </source>
</evidence>
<dbReference type="GO" id="GO:0000287">
    <property type="term" value="F:magnesium ion binding"/>
    <property type="evidence" value="ECO:0007669"/>
    <property type="project" value="TreeGrafter"/>
</dbReference>
<evidence type="ECO:0000313" key="7">
    <source>
        <dbReference type="EMBL" id="OUM33702.1"/>
    </source>
</evidence>
<evidence type="ECO:0000256" key="2">
    <source>
        <dbReference type="ARBA" id="ARBA00022723"/>
    </source>
</evidence>
<keyword evidence="3 5" id="KW-0460">Magnesium</keyword>
<sequence length="274" mass="29348">MTSTIIRTALFVPATRLDCVSKAIATGADVVIVDLEDAVAQTQKTEARLNLQAFLEANLDVQVLVRINASGHPEHTAQLEMCQRLSNVKGIMLAKAETADQVRLVASSGKPVWPLLESALGLANIQAIAAVPNVERLTYGALDLGLDLGMANGTEAAERLIDQVRYAVILHSKLAGLAAPLDSVYPNFQDQEGFSRRVADIRDMGFGGLLCIHPQQVSVVHETLIPTVEELDWAKRVLSASALGEGVFVMDGNMVDAPVIARAKCVMQRAGNSN</sequence>
<evidence type="ECO:0000256" key="5">
    <source>
        <dbReference type="PIRSR" id="PIRSR015582-2"/>
    </source>
</evidence>
<dbReference type="InterPro" id="IPR040442">
    <property type="entry name" value="Pyrv_kinase-like_dom_sf"/>
</dbReference>
<dbReference type="InterPro" id="IPR015813">
    <property type="entry name" value="Pyrv/PenolPyrv_kinase-like_dom"/>
</dbReference>
<accession>A0A1Y3LE99</accession>
<protein>
    <submittedName>
        <fullName evidence="7">CoA ester lyase</fullName>
    </submittedName>
</protein>
<comment type="caution">
    <text evidence="7">The sequence shown here is derived from an EMBL/GenBank/DDBJ whole genome shotgun (WGS) entry which is preliminary data.</text>
</comment>
<dbReference type="Proteomes" id="UP000196082">
    <property type="component" value="Unassembled WGS sequence"/>
</dbReference>
<proteinExistence type="predicted"/>
<dbReference type="RefSeq" id="WP_046482474.1">
    <property type="nucleotide sequence ID" value="NZ_JBFOKL010000015.1"/>
</dbReference>
<dbReference type="GO" id="GO:0006107">
    <property type="term" value="P:oxaloacetate metabolic process"/>
    <property type="evidence" value="ECO:0007669"/>
    <property type="project" value="TreeGrafter"/>
</dbReference>
<evidence type="ECO:0000256" key="3">
    <source>
        <dbReference type="ARBA" id="ARBA00022842"/>
    </source>
</evidence>
<evidence type="ECO:0000256" key="1">
    <source>
        <dbReference type="ARBA" id="ARBA00001946"/>
    </source>
</evidence>